<gene>
    <name evidence="2" type="ORF">HMPREF1015_00977</name>
</gene>
<keyword evidence="3" id="KW-1185">Reference proteome</keyword>
<evidence type="ECO:0000313" key="2">
    <source>
        <dbReference type="EMBL" id="EHL79645.1"/>
    </source>
</evidence>
<dbReference type="Gene3D" id="2.30.42.10">
    <property type="match status" value="1"/>
</dbReference>
<accession>G9QGR8</accession>
<keyword evidence="1" id="KW-0812">Transmembrane</keyword>
<dbReference type="HOGENOM" id="CLU_051142_1_0_9"/>
<dbReference type="Proteomes" id="UP000011747">
    <property type="component" value="Unassembled WGS sequence"/>
</dbReference>
<dbReference type="InterPro" id="IPR036034">
    <property type="entry name" value="PDZ_sf"/>
</dbReference>
<reference evidence="2 3" key="1">
    <citation type="submission" date="2011-09" db="EMBL/GenBank/DDBJ databases">
        <title>The Genome Sequence of Bacillus smithii 7_3_47FAA.</title>
        <authorList>
            <consortium name="The Broad Institute Genome Sequencing Platform"/>
            <person name="Earl A."/>
            <person name="Ward D."/>
            <person name="Feldgarden M."/>
            <person name="Gevers D."/>
            <person name="Daigneault M."/>
            <person name="Strauss J."/>
            <person name="Allen-Vercoe E."/>
            <person name="Young S.K."/>
            <person name="Zeng Q."/>
            <person name="Gargeya S."/>
            <person name="Fitzgerald M."/>
            <person name="Haas B."/>
            <person name="Abouelleil A."/>
            <person name="Alvarado L."/>
            <person name="Arachchi H.M."/>
            <person name="Berlin A."/>
            <person name="Brown A."/>
            <person name="Chapman S.B."/>
            <person name="Chen Z."/>
            <person name="Dunbar C."/>
            <person name="Freedman E."/>
            <person name="Gearin G."/>
            <person name="Goldberg J."/>
            <person name="Griggs A."/>
            <person name="Gujja S."/>
            <person name="Heiman D."/>
            <person name="Howarth C."/>
            <person name="Larson L."/>
            <person name="Lui A."/>
            <person name="MacDonald P.J.P."/>
            <person name="Montmayeur A."/>
            <person name="Murphy C."/>
            <person name="Neiman D."/>
            <person name="Pearson M."/>
            <person name="Priest M."/>
            <person name="Roberts A."/>
            <person name="Saif S."/>
            <person name="Shea T."/>
            <person name="Shenoy N."/>
            <person name="Sisk P."/>
            <person name="Stolte C."/>
            <person name="Sykes S."/>
            <person name="Wortman J."/>
            <person name="Nusbaum C."/>
            <person name="Birren B."/>
        </authorList>
    </citation>
    <scope>NUCLEOTIDE SEQUENCE [LARGE SCALE GENOMIC DNA]</scope>
    <source>
        <strain evidence="2 3">7_3_47FAA</strain>
    </source>
</reference>
<dbReference type="AlphaFoldDB" id="G9QGR8"/>
<organism evidence="2 3">
    <name type="scientific">Bacillus smithii 7_3_47FAA</name>
    <dbReference type="NCBI Taxonomy" id="665952"/>
    <lineage>
        <taxon>Bacteria</taxon>
        <taxon>Bacillati</taxon>
        <taxon>Bacillota</taxon>
        <taxon>Bacilli</taxon>
        <taxon>Bacillales</taxon>
        <taxon>Bacillaceae</taxon>
        <taxon>Bacillus</taxon>
    </lineage>
</organism>
<feature type="transmembrane region" description="Helical" evidence="1">
    <location>
        <begin position="16"/>
        <end position="37"/>
    </location>
</feature>
<dbReference type="RefSeq" id="WP_003352355.1">
    <property type="nucleotide sequence ID" value="NZ_JH414740.1"/>
</dbReference>
<comment type="caution">
    <text evidence="2">The sequence shown here is derived from an EMBL/GenBank/DDBJ whole genome shotgun (WGS) entry which is preliminary data.</text>
</comment>
<proteinExistence type="predicted"/>
<dbReference type="SUPFAM" id="SSF50156">
    <property type="entry name" value="PDZ domain-like"/>
    <property type="match status" value="1"/>
</dbReference>
<evidence type="ECO:0000256" key="1">
    <source>
        <dbReference type="SAM" id="Phobius"/>
    </source>
</evidence>
<keyword evidence="1" id="KW-0472">Membrane</keyword>
<feature type="transmembrane region" description="Helical" evidence="1">
    <location>
        <begin position="58"/>
        <end position="76"/>
    </location>
</feature>
<feature type="transmembrane region" description="Helical" evidence="1">
    <location>
        <begin position="107"/>
        <end position="126"/>
    </location>
</feature>
<protein>
    <submittedName>
        <fullName evidence="2">Uncharacterized protein</fullName>
    </submittedName>
</protein>
<dbReference type="PATRIC" id="fig|665952.3.peg.88"/>
<evidence type="ECO:0000313" key="3">
    <source>
        <dbReference type="Proteomes" id="UP000011747"/>
    </source>
</evidence>
<name>G9QGR8_9BACI</name>
<sequence length="395" mass="44361">MIQDILLELAKGFGKLFLHPLFYFSFIFSVCIGLWRVKRERKDFDISVYDIYHELRMLLPAGLVAGVIISACTLALGVEVSWFSCALLATTTLLLSFFRARFLSPAWIFGGAAILYYVAKAAGMGLPNADSTVSEPLVFVSLSVLAGLLLIGEGALIYRNAWRDTSPRLVQSPRGLTVGAHYSQRTWLIPVFLLLPADHIRSSLDWWPFFSIGAQSFTLFFFPFLIGFERTMTASIPERALKETGRKVIWLGVFTLLLAFVSHWLPVISYAALIFAFAGRLAISYFDHNRQKSQPHFFTPSTKGVLILGVLPFTPAHKMGLKSGEIIRKTNGVEVNSEKEFYEALQRNRAFCKLEVYDVNGQVRFAQSSLYEGEHHELGLIFIDEERHINGSAVS</sequence>
<dbReference type="EMBL" id="ACWF01000004">
    <property type="protein sequence ID" value="EHL79645.1"/>
    <property type="molecule type" value="Genomic_DNA"/>
</dbReference>
<keyword evidence="1" id="KW-1133">Transmembrane helix</keyword>
<feature type="transmembrane region" description="Helical" evidence="1">
    <location>
        <begin position="209"/>
        <end position="228"/>
    </location>
</feature>
<feature type="transmembrane region" description="Helical" evidence="1">
    <location>
        <begin position="248"/>
        <end position="264"/>
    </location>
</feature>
<feature type="transmembrane region" description="Helical" evidence="1">
    <location>
        <begin position="138"/>
        <end position="158"/>
    </location>
</feature>